<feature type="domain" description="ABC transporter" evidence="9">
    <location>
        <begin position="347"/>
        <end position="581"/>
    </location>
</feature>
<organism evidence="11 12">
    <name type="scientific">Rubrivivax gelatinosus</name>
    <name type="common">Rhodocyclus gelatinosus</name>
    <name type="synonym">Rhodopseudomonas gelatinosa</name>
    <dbReference type="NCBI Taxonomy" id="28068"/>
    <lineage>
        <taxon>Bacteria</taxon>
        <taxon>Pseudomonadati</taxon>
        <taxon>Pseudomonadota</taxon>
        <taxon>Betaproteobacteria</taxon>
        <taxon>Burkholderiales</taxon>
        <taxon>Sphaerotilaceae</taxon>
        <taxon>Rubrivivax</taxon>
    </lineage>
</organism>
<evidence type="ECO:0000256" key="2">
    <source>
        <dbReference type="ARBA" id="ARBA00022475"/>
    </source>
</evidence>
<dbReference type="Pfam" id="PF00005">
    <property type="entry name" value="ABC_tran"/>
    <property type="match status" value="1"/>
</dbReference>
<accession>A0ABS1E0G3</accession>
<dbReference type="RefSeq" id="WP_200380097.1">
    <property type="nucleotide sequence ID" value="NZ_NRRU01000132.1"/>
</dbReference>
<dbReference type="InterPro" id="IPR027417">
    <property type="entry name" value="P-loop_NTPase"/>
</dbReference>
<keyword evidence="7 8" id="KW-0472">Membrane</keyword>
<dbReference type="InterPro" id="IPR039421">
    <property type="entry name" value="Type_1_exporter"/>
</dbReference>
<gene>
    <name evidence="11" type="ORF">CKO43_22650</name>
</gene>
<evidence type="ECO:0000313" key="11">
    <source>
        <dbReference type="EMBL" id="MBK1715556.1"/>
    </source>
</evidence>
<reference evidence="11" key="1">
    <citation type="submission" date="2017-08" db="EMBL/GenBank/DDBJ databases">
        <authorList>
            <person name="Imhoff J.F."/>
            <person name="Rahn T."/>
            <person name="Kuenzel S."/>
            <person name="Neulinger S.C."/>
        </authorList>
    </citation>
    <scope>NUCLEOTIDE SEQUENCE</scope>
    <source>
        <strain evidence="11">IM 151</strain>
    </source>
</reference>
<evidence type="ECO:0000256" key="8">
    <source>
        <dbReference type="SAM" id="Phobius"/>
    </source>
</evidence>
<dbReference type="Proteomes" id="UP001041814">
    <property type="component" value="Unassembled WGS sequence"/>
</dbReference>
<dbReference type="InterPro" id="IPR011527">
    <property type="entry name" value="ABC1_TM_dom"/>
</dbReference>
<feature type="transmembrane region" description="Helical" evidence="8">
    <location>
        <begin position="173"/>
        <end position="190"/>
    </location>
</feature>
<dbReference type="Gene3D" id="1.20.1560.10">
    <property type="entry name" value="ABC transporter type 1, transmembrane domain"/>
    <property type="match status" value="1"/>
</dbReference>
<evidence type="ECO:0000256" key="6">
    <source>
        <dbReference type="ARBA" id="ARBA00022989"/>
    </source>
</evidence>
<dbReference type="PANTHER" id="PTHR24221:SF654">
    <property type="entry name" value="ATP-BINDING CASSETTE SUB-FAMILY B MEMBER 6"/>
    <property type="match status" value="1"/>
</dbReference>
<evidence type="ECO:0000256" key="3">
    <source>
        <dbReference type="ARBA" id="ARBA00022692"/>
    </source>
</evidence>
<comment type="subcellular location">
    <subcellularLocation>
        <location evidence="1">Cell membrane</location>
        <topology evidence="1">Multi-pass membrane protein</topology>
    </subcellularLocation>
</comment>
<dbReference type="PROSITE" id="PS00211">
    <property type="entry name" value="ABC_TRANSPORTER_1"/>
    <property type="match status" value="1"/>
</dbReference>
<protein>
    <submittedName>
        <fullName evidence="11">ABC transporter ATP-binding protein/permease</fullName>
    </submittedName>
</protein>
<dbReference type="SUPFAM" id="SSF52540">
    <property type="entry name" value="P-loop containing nucleoside triphosphate hydrolases"/>
    <property type="match status" value="1"/>
</dbReference>
<proteinExistence type="predicted"/>
<keyword evidence="3 8" id="KW-0812">Transmembrane</keyword>
<keyword evidence="12" id="KW-1185">Reference proteome</keyword>
<sequence>MTATAYGALRPTPWIATYRQLLRSAGDHAPALRASLAGLFAAAALQGLALACSYPLLQALLTHADAAAAWAWLTAMAVLGLASLALRWRAQGFDYGGRMALTTHELRTRLGEQLRRMPLLQLQDKRSGEVHAMLLGNVDENLNYTLTIVNLVAIALVTPLAAALAVFVFDWRIALLLLLVFPAIVPLYRWRRPAFARGMRVVGAAHARTAADILEYMQGLPVLRAACCEGERAATLCAGFAELERIQTLGQRKGSKPNVVIASVVELGLLVIVALGAWWVAAGTLDLALLAATLVLVVRFAGPLSDFVAYTAIFELIEAALERIDALMAVAPLPQQQPARSPERHDLRLEGVSFAYEDGSPVLRGVDADLPERSLTALVGPSGSGKSTLLRLLLRHADPQQGRILMGGVDLRAIPAEALNAQVSVVFQDVYLFDDTVLANIRMARPDAADEEVVAAARAAQCLDFIERLPQGWQTRLGEIGARLSGGERQRLSIARALLKDAPIVVLDEPTAALDTESELAVQRAIDHLVRERSVIVIAHRLSTIAAADRILVLDEGRLVQQGRHDELLAEPGRYRTMWQAQQQVKDWHVGA</sequence>
<dbReference type="SMART" id="SM00382">
    <property type="entry name" value="AAA"/>
    <property type="match status" value="1"/>
</dbReference>
<evidence type="ECO:0000256" key="1">
    <source>
        <dbReference type="ARBA" id="ARBA00004651"/>
    </source>
</evidence>
<dbReference type="InterPro" id="IPR017871">
    <property type="entry name" value="ABC_transporter-like_CS"/>
</dbReference>
<keyword evidence="4" id="KW-0547">Nucleotide-binding</keyword>
<evidence type="ECO:0000256" key="7">
    <source>
        <dbReference type="ARBA" id="ARBA00023136"/>
    </source>
</evidence>
<feature type="transmembrane region" description="Helical" evidence="8">
    <location>
        <begin position="259"/>
        <end position="281"/>
    </location>
</feature>
<evidence type="ECO:0000259" key="10">
    <source>
        <dbReference type="PROSITE" id="PS50929"/>
    </source>
</evidence>
<keyword evidence="5 11" id="KW-0067">ATP-binding</keyword>
<evidence type="ECO:0000256" key="5">
    <source>
        <dbReference type="ARBA" id="ARBA00022840"/>
    </source>
</evidence>
<feature type="domain" description="ABC transmembrane type-1" evidence="10">
    <location>
        <begin position="34"/>
        <end position="316"/>
    </location>
</feature>
<comment type="caution">
    <text evidence="11">The sequence shown here is derived from an EMBL/GenBank/DDBJ whole genome shotgun (WGS) entry which is preliminary data.</text>
</comment>
<keyword evidence="6 8" id="KW-1133">Transmembrane helix</keyword>
<reference evidence="11" key="2">
    <citation type="journal article" date="2020" name="Microorganisms">
        <title>Osmotic Adaptation and Compatible Solute Biosynthesis of Phototrophic Bacteria as Revealed from Genome Analyses.</title>
        <authorList>
            <person name="Imhoff J.F."/>
            <person name="Rahn T."/>
            <person name="Kunzel S."/>
            <person name="Keller A."/>
            <person name="Neulinger S.C."/>
        </authorList>
    </citation>
    <scope>NUCLEOTIDE SEQUENCE</scope>
    <source>
        <strain evidence="11">IM 151</strain>
    </source>
</reference>
<evidence type="ECO:0000256" key="4">
    <source>
        <dbReference type="ARBA" id="ARBA00022741"/>
    </source>
</evidence>
<dbReference type="InterPro" id="IPR036640">
    <property type="entry name" value="ABC1_TM_sf"/>
</dbReference>
<dbReference type="GO" id="GO:0005524">
    <property type="term" value="F:ATP binding"/>
    <property type="evidence" value="ECO:0007669"/>
    <property type="project" value="UniProtKB-KW"/>
</dbReference>
<feature type="transmembrane region" description="Helical" evidence="8">
    <location>
        <begin position="36"/>
        <end position="57"/>
    </location>
</feature>
<dbReference type="SUPFAM" id="SSF90123">
    <property type="entry name" value="ABC transporter transmembrane region"/>
    <property type="match status" value="1"/>
</dbReference>
<dbReference type="EMBL" id="NRRU01000132">
    <property type="protein sequence ID" value="MBK1715556.1"/>
    <property type="molecule type" value="Genomic_DNA"/>
</dbReference>
<dbReference type="InterPro" id="IPR003439">
    <property type="entry name" value="ABC_transporter-like_ATP-bd"/>
</dbReference>
<feature type="transmembrane region" description="Helical" evidence="8">
    <location>
        <begin position="69"/>
        <end position="88"/>
    </location>
</feature>
<dbReference type="PROSITE" id="PS50929">
    <property type="entry name" value="ABC_TM1F"/>
    <property type="match status" value="1"/>
</dbReference>
<dbReference type="PANTHER" id="PTHR24221">
    <property type="entry name" value="ATP-BINDING CASSETTE SUB-FAMILY B"/>
    <property type="match status" value="1"/>
</dbReference>
<evidence type="ECO:0000259" key="9">
    <source>
        <dbReference type="PROSITE" id="PS50893"/>
    </source>
</evidence>
<dbReference type="PROSITE" id="PS50893">
    <property type="entry name" value="ABC_TRANSPORTER_2"/>
    <property type="match status" value="1"/>
</dbReference>
<dbReference type="InterPro" id="IPR003593">
    <property type="entry name" value="AAA+_ATPase"/>
</dbReference>
<feature type="transmembrane region" description="Helical" evidence="8">
    <location>
        <begin position="142"/>
        <end position="167"/>
    </location>
</feature>
<keyword evidence="2" id="KW-1003">Cell membrane</keyword>
<name>A0ABS1E0G3_RUBGE</name>
<dbReference type="Pfam" id="PF00664">
    <property type="entry name" value="ABC_membrane"/>
    <property type="match status" value="1"/>
</dbReference>
<dbReference type="Gene3D" id="3.40.50.300">
    <property type="entry name" value="P-loop containing nucleotide triphosphate hydrolases"/>
    <property type="match status" value="1"/>
</dbReference>
<evidence type="ECO:0000313" key="12">
    <source>
        <dbReference type="Proteomes" id="UP001041814"/>
    </source>
</evidence>